<keyword evidence="1" id="KW-0472">Membrane</keyword>
<dbReference type="Gene3D" id="3.90.550.10">
    <property type="entry name" value="Spore Coat Polysaccharide Biosynthesis Protein SpsA, Chain A"/>
    <property type="match status" value="1"/>
</dbReference>
<feature type="domain" description="Glycosyltransferase 2-like" evidence="2">
    <location>
        <begin position="2"/>
        <end position="146"/>
    </location>
</feature>
<sequence>MEDKIEPCLNSILNQDFSDYEVIVVDDGSTDATAKKAGKYPVRLIRQSNRGIAGARNAGADISQGEILIFLDGDCMVERNFITRMVEPLSQAQVGMTQGYIDIANPQSLTAQLIFMKARYVFHNLEYLDFSWGGCVAIRKDLFERLGRFGELIKFVEDDDLAYRIIDQGYKIYLVKEAKFFHPFPESLWKHLVRNARTARWVVRLATEWRRFQSQHFNLLEYFKLIVHTLTILALPFIFWTPIPFLALLTISLASHSTLAYRTMRYGLRYILIIPMEFLTKLSWVVGLALGLVDILLRRGLGSVPVKY</sequence>
<dbReference type="SUPFAM" id="SSF53448">
    <property type="entry name" value="Nucleotide-diphospho-sugar transferases"/>
    <property type="match status" value="1"/>
</dbReference>
<evidence type="ECO:0000256" key="1">
    <source>
        <dbReference type="SAM" id="Phobius"/>
    </source>
</evidence>
<evidence type="ECO:0000259" key="2">
    <source>
        <dbReference type="Pfam" id="PF00535"/>
    </source>
</evidence>
<evidence type="ECO:0000313" key="3">
    <source>
        <dbReference type="EMBL" id="TET07844.1"/>
    </source>
</evidence>
<protein>
    <submittedName>
        <fullName evidence="3">Glycosyltransferase family 2 protein</fullName>
    </submittedName>
</protein>
<reference evidence="3 4" key="1">
    <citation type="submission" date="2019-03" db="EMBL/GenBank/DDBJ databases">
        <title>Metabolic potential of uncultured bacteria and archaea associated with petroleum seepage in deep-sea sediments.</title>
        <authorList>
            <person name="Dong X."/>
            <person name="Hubert C."/>
        </authorList>
    </citation>
    <scope>NUCLEOTIDE SEQUENCE [LARGE SCALE GENOMIC DNA]</scope>
    <source>
        <strain evidence="3">E44_bin7</strain>
    </source>
</reference>
<dbReference type="Pfam" id="PF00535">
    <property type="entry name" value="Glycos_transf_2"/>
    <property type="match status" value="1"/>
</dbReference>
<dbReference type="EMBL" id="SOKJ01000399">
    <property type="protein sequence ID" value="TET07844.1"/>
    <property type="molecule type" value="Genomic_DNA"/>
</dbReference>
<dbReference type="PANTHER" id="PTHR43685">
    <property type="entry name" value="GLYCOSYLTRANSFERASE"/>
    <property type="match status" value="1"/>
</dbReference>
<keyword evidence="1" id="KW-1133">Transmembrane helix</keyword>
<accession>A0A523RPY4</accession>
<dbReference type="InterPro" id="IPR001173">
    <property type="entry name" value="Glyco_trans_2-like"/>
</dbReference>
<name>A0A523RPY4_UNCAE</name>
<dbReference type="CDD" id="cd00761">
    <property type="entry name" value="Glyco_tranf_GTA_type"/>
    <property type="match status" value="1"/>
</dbReference>
<proteinExistence type="predicted"/>
<dbReference type="Proteomes" id="UP000316360">
    <property type="component" value="Unassembled WGS sequence"/>
</dbReference>
<dbReference type="GO" id="GO:0016740">
    <property type="term" value="F:transferase activity"/>
    <property type="evidence" value="ECO:0007669"/>
    <property type="project" value="UniProtKB-KW"/>
</dbReference>
<dbReference type="InterPro" id="IPR029044">
    <property type="entry name" value="Nucleotide-diphossugar_trans"/>
</dbReference>
<gene>
    <name evidence="3" type="ORF">E3J84_06955</name>
</gene>
<keyword evidence="3" id="KW-0808">Transferase</keyword>
<keyword evidence="1" id="KW-0812">Transmembrane</keyword>
<dbReference type="AlphaFoldDB" id="A0A523RPY4"/>
<feature type="transmembrane region" description="Helical" evidence="1">
    <location>
        <begin position="219"/>
        <end position="239"/>
    </location>
</feature>
<comment type="caution">
    <text evidence="3">The sequence shown here is derived from an EMBL/GenBank/DDBJ whole genome shotgun (WGS) entry which is preliminary data.</text>
</comment>
<evidence type="ECO:0000313" key="4">
    <source>
        <dbReference type="Proteomes" id="UP000316360"/>
    </source>
</evidence>
<dbReference type="InterPro" id="IPR050834">
    <property type="entry name" value="Glycosyltransf_2"/>
</dbReference>
<dbReference type="PANTHER" id="PTHR43685:SF2">
    <property type="entry name" value="GLYCOSYLTRANSFERASE 2-LIKE DOMAIN-CONTAINING PROTEIN"/>
    <property type="match status" value="1"/>
</dbReference>
<organism evidence="3 4">
    <name type="scientific">Aerophobetes bacterium</name>
    <dbReference type="NCBI Taxonomy" id="2030807"/>
    <lineage>
        <taxon>Bacteria</taxon>
        <taxon>Candidatus Aerophobota</taxon>
    </lineage>
</organism>